<gene>
    <name evidence="2" type="primary">pgaD</name>
    <name evidence="2" type="ORF">QR695_05280</name>
</gene>
<organism evidence="2 3">
    <name type="scientific">Exiguobacterium mexicanum</name>
    <dbReference type="NCBI Taxonomy" id="340146"/>
    <lineage>
        <taxon>Bacteria</taxon>
        <taxon>Bacillati</taxon>
        <taxon>Bacillota</taxon>
        <taxon>Bacilli</taxon>
        <taxon>Bacillales</taxon>
        <taxon>Bacillales Family XII. Incertae Sedis</taxon>
        <taxon>Exiguobacterium</taxon>
    </lineage>
</organism>
<sequence>MEFTRPGDTEKQPVSDLYDYEQEILVKTKQNVFRKGIELLLTVVFWLYTFIVTWFFLSAVIDVNDRYIAILKTALNVTNADIRELLYFGLVSSFVAALLLFLWRTYNRRKYGPLNRRQMPTDTTLDDWLKLDLMEPEDIARLQSDKVIVFTENPVKELK</sequence>
<dbReference type="RefSeq" id="WP_214832190.1">
    <property type="nucleotide sequence ID" value="NZ_CP183077.1"/>
</dbReference>
<feature type="transmembrane region" description="Helical" evidence="1">
    <location>
        <begin position="37"/>
        <end position="57"/>
    </location>
</feature>
<keyword evidence="3" id="KW-1185">Reference proteome</keyword>
<name>A0ABT7MMJ1_9BACL</name>
<dbReference type="EMBL" id="JASWER010000003">
    <property type="protein sequence ID" value="MDL5376414.1"/>
    <property type="molecule type" value="Genomic_DNA"/>
</dbReference>
<dbReference type="NCBIfam" id="TIGR03940">
    <property type="entry name" value="PGA_PgaD"/>
    <property type="match status" value="1"/>
</dbReference>
<evidence type="ECO:0000313" key="2">
    <source>
        <dbReference type="EMBL" id="MDL5376414.1"/>
    </source>
</evidence>
<protein>
    <submittedName>
        <fullName evidence="2">Poly-beta-1,6-N-acetyl-D-glucosamine biosynthesis protein PgaD</fullName>
    </submittedName>
</protein>
<dbReference type="InterPro" id="IPR023829">
    <property type="entry name" value="PGA_PgaD"/>
</dbReference>
<reference evidence="2 3" key="1">
    <citation type="submission" date="2023-06" db="EMBL/GenBank/DDBJ databases">
        <title>Influencing factors and mechanism of Cr(VI) reduction by facultative anaerobic Exiguobacterium sp. PY14.</title>
        <authorList>
            <person name="Zou L."/>
        </authorList>
    </citation>
    <scope>NUCLEOTIDE SEQUENCE [LARGE SCALE GENOMIC DNA]</scope>
    <source>
        <strain evidence="2 3">PY14</strain>
    </source>
</reference>
<keyword evidence="1" id="KW-1133">Transmembrane helix</keyword>
<proteinExistence type="predicted"/>
<dbReference type="Pfam" id="PF13994">
    <property type="entry name" value="PgaD"/>
    <property type="match status" value="1"/>
</dbReference>
<evidence type="ECO:0000256" key="1">
    <source>
        <dbReference type="SAM" id="Phobius"/>
    </source>
</evidence>
<accession>A0ABT7MMJ1</accession>
<feature type="transmembrane region" description="Helical" evidence="1">
    <location>
        <begin position="85"/>
        <end position="103"/>
    </location>
</feature>
<comment type="caution">
    <text evidence="2">The sequence shown here is derived from an EMBL/GenBank/DDBJ whole genome shotgun (WGS) entry which is preliminary data.</text>
</comment>
<evidence type="ECO:0000313" key="3">
    <source>
        <dbReference type="Proteomes" id="UP001230807"/>
    </source>
</evidence>
<keyword evidence="1" id="KW-0472">Membrane</keyword>
<dbReference type="Proteomes" id="UP001230807">
    <property type="component" value="Unassembled WGS sequence"/>
</dbReference>
<keyword evidence="1" id="KW-0812">Transmembrane</keyword>